<dbReference type="EMBL" id="CP043424">
    <property type="protein sequence ID" value="QIW11209.1"/>
    <property type="molecule type" value="Genomic_DNA"/>
</dbReference>
<evidence type="ECO:0000256" key="1">
    <source>
        <dbReference type="SAM" id="MobiDB-lite"/>
    </source>
</evidence>
<evidence type="ECO:0000313" key="5">
    <source>
        <dbReference type="Proteomes" id="UP000681131"/>
    </source>
</evidence>
<dbReference type="AlphaFoldDB" id="A0A2Z4XX25"/>
<accession>A0A2Z4XX25</accession>
<dbReference type="Proteomes" id="UP000681131">
    <property type="component" value="Chromosome"/>
</dbReference>
<dbReference type="Proteomes" id="UP000251120">
    <property type="component" value="Chromosome"/>
</dbReference>
<organism evidence="2 4">
    <name type="scientific">Francisella adeliensis</name>
    <dbReference type="NCBI Taxonomy" id="2007306"/>
    <lineage>
        <taxon>Bacteria</taxon>
        <taxon>Pseudomonadati</taxon>
        <taxon>Pseudomonadota</taxon>
        <taxon>Gammaproteobacteria</taxon>
        <taxon>Thiotrichales</taxon>
        <taxon>Francisellaceae</taxon>
        <taxon>Francisella</taxon>
    </lineage>
</organism>
<reference evidence="2 4" key="1">
    <citation type="submission" date="2017-06" db="EMBL/GenBank/DDBJ databases">
        <title>Complete genome of Francisella adeliensis.</title>
        <authorList>
            <person name="Vallesi A."/>
            <person name="Sjodin A."/>
        </authorList>
    </citation>
    <scope>NUCLEOTIDE SEQUENCE [LARGE SCALE GENOMIC DNA]</scope>
    <source>
        <strain evidence="2 4">FDC440</strain>
    </source>
</reference>
<dbReference type="EMBL" id="CP021781">
    <property type="protein sequence ID" value="AXA32983.1"/>
    <property type="molecule type" value="Genomic_DNA"/>
</dbReference>
<name>A0A2Z4XX25_9GAMM</name>
<feature type="compositionally biased region" description="Basic and acidic residues" evidence="1">
    <location>
        <begin position="12"/>
        <end position="21"/>
    </location>
</feature>
<dbReference type="RefSeq" id="WP_112869160.1">
    <property type="nucleotide sequence ID" value="NZ_CP021781.1"/>
</dbReference>
<gene>
    <name evidence="2" type="ORF">CDH04_00490</name>
    <name evidence="3" type="ORF">FZC43_00490</name>
</gene>
<evidence type="ECO:0000313" key="3">
    <source>
        <dbReference type="EMBL" id="QIW11209.1"/>
    </source>
</evidence>
<dbReference type="KEGG" id="fad:CDH04_00490"/>
<feature type="region of interest" description="Disordered" evidence="1">
    <location>
        <begin position="1"/>
        <end position="21"/>
    </location>
</feature>
<evidence type="ECO:0000313" key="4">
    <source>
        <dbReference type="Proteomes" id="UP000251120"/>
    </source>
</evidence>
<reference evidence="3 5" key="2">
    <citation type="submission" date="2019-08" db="EMBL/GenBank/DDBJ databases">
        <title>Complete genome sequences of Francisella adeliensis (FSC1325 and FSC1326).</title>
        <authorList>
            <person name="Ohrman C."/>
            <person name="Uneklint I."/>
            <person name="Vallesi A."/>
            <person name="Karlsson L."/>
            <person name="Sjodin A."/>
        </authorList>
    </citation>
    <scope>NUCLEOTIDE SEQUENCE [LARGE SCALE GENOMIC DNA]</scope>
    <source>
        <strain evidence="3 5">FSC1325</strain>
    </source>
</reference>
<evidence type="ECO:0000313" key="2">
    <source>
        <dbReference type="EMBL" id="AXA32983.1"/>
    </source>
</evidence>
<feature type="region of interest" description="Disordered" evidence="1">
    <location>
        <begin position="94"/>
        <end position="115"/>
    </location>
</feature>
<dbReference type="OrthoDB" id="5604733at2"/>
<sequence length="115" mass="13564">MPLISTTKHEKKKENKVSLHSEISESVNNELQEYLSWADIKDLDQFFEETCKYIFENDRDWKKLKKDNFDTTGNNLTEKEETETDITNQMVCDDEGMTNLNNKEENPGVKLQKKK</sequence>
<protein>
    <submittedName>
        <fullName evidence="2">Uncharacterized protein</fullName>
    </submittedName>
</protein>
<feature type="region of interest" description="Disordered" evidence="1">
    <location>
        <begin position="66"/>
        <end position="85"/>
    </location>
</feature>
<keyword evidence="5" id="KW-1185">Reference proteome</keyword>
<proteinExistence type="predicted"/>